<dbReference type="Pfam" id="PF04616">
    <property type="entry name" value="Glyco_hydro_43"/>
    <property type="match status" value="1"/>
</dbReference>
<keyword evidence="5 8" id="KW-0326">Glycosidase</keyword>
<evidence type="ECO:0000256" key="8">
    <source>
        <dbReference type="RuleBase" id="RU361187"/>
    </source>
</evidence>
<dbReference type="CDD" id="cd09004">
    <property type="entry name" value="GH43_bXyl-like"/>
    <property type="match status" value="1"/>
</dbReference>
<name>A0AAE4CYY7_9ACTN</name>
<evidence type="ECO:0000256" key="7">
    <source>
        <dbReference type="PIRSR" id="PIRSR606710-2"/>
    </source>
</evidence>
<keyword evidence="3 8" id="KW-0378">Hydrolase</keyword>
<evidence type="ECO:0000313" key="9">
    <source>
        <dbReference type="EMBL" id="MDR7328078.1"/>
    </source>
</evidence>
<dbReference type="Proteomes" id="UP001183629">
    <property type="component" value="Unassembled WGS sequence"/>
</dbReference>
<evidence type="ECO:0000256" key="4">
    <source>
        <dbReference type="ARBA" id="ARBA00023277"/>
    </source>
</evidence>
<dbReference type="Gene3D" id="2.115.10.20">
    <property type="entry name" value="Glycosyl hydrolase domain, family 43"/>
    <property type="match status" value="1"/>
</dbReference>
<keyword evidence="2" id="KW-0624">Polysaccharide degradation</keyword>
<dbReference type="RefSeq" id="WP_310428956.1">
    <property type="nucleotide sequence ID" value="NZ_JAVDYC010000001.1"/>
</dbReference>
<dbReference type="AlphaFoldDB" id="A0AAE4CYY7"/>
<evidence type="ECO:0000313" key="10">
    <source>
        <dbReference type="Proteomes" id="UP001183629"/>
    </source>
</evidence>
<keyword evidence="4" id="KW-0119">Carbohydrate metabolism</keyword>
<evidence type="ECO:0000256" key="2">
    <source>
        <dbReference type="ARBA" id="ARBA00022651"/>
    </source>
</evidence>
<organism evidence="9 10">
    <name type="scientific">Catenuloplanes niger</name>
    <dbReference type="NCBI Taxonomy" id="587534"/>
    <lineage>
        <taxon>Bacteria</taxon>
        <taxon>Bacillati</taxon>
        <taxon>Actinomycetota</taxon>
        <taxon>Actinomycetes</taxon>
        <taxon>Micromonosporales</taxon>
        <taxon>Micromonosporaceae</taxon>
        <taxon>Catenuloplanes</taxon>
    </lineage>
</organism>
<evidence type="ECO:0000256" key="5">
    <source>
        <dbReference type="ARBA" id="ARBA00023295"/>
    </source>
</evidence>
<accession>A0AAE4CYY7</accession>
<comment type="similarity">
    <text evidence="1 8">Belongs to the glycosyl hydrolase 43 family.</text>
</comment>
<reference evidence="9 10" key="1">
    <citation type="submission" date="2023-07" db="EMBL/GenBank/DDBJ databases">
        <title>Sequencing the genomes of 1000 actinobacteria strains.</title>
        <authorList>
            <person name="Klenk H.-P."/>
        </authorList>
    </citation>
    <scope>NUCLEOTIDE SEQUENCE [LARGE SCALE GENOMIC DNA]</scope>
    <source>
        <strain evidence="9 10">DSM 44711</strain>
    </source>
</reference>
<dbReference type="EMBL" id="JAVDYC010000001">
    <property type="protein sequence ID" value="MDR7328078.1"/>
    <property type="molecule type" value="Genomic_DNA"/>
</dbReference>
<evidence type="ECO:0000256" key="6">
    <source>
        <dbReference type="PIRSR" id="PIRSR606710-1"/>
    </source>
</evidence>
<protein>
    <submittedName>
        <fullName evidence="9">Beta-xylosidase</fullName>
    </submittedName>
</protein>
<proteinExistence type="inferred from homology"/>
<gene>
    <name evidence="9" type="ORF">J2S44_008328</name>
</gene>
<dbReference type="GO" id="GO:0045493">
    <property type="term" value="P:xylan catabolic process"/>
    <property type="evidence" value="ECO:0007669"/>
    <property type="project" value="UniProtKB-KW"/>
</dbReference>
<dbReference type="PANTHER" id="PTHR43772:SF2">
    <property type="entry name" value="PUTATIVE (AFU_ORTHOLOGUE AFUA_2G04480)-RELATED"/>
    <property type="match status" value="1"/>
</dbReference>
<keyword evidence="2" id="KW-0858">Xylan degradation</keyword>
<dbReference type="InterPro" id="IPR023296">
    <property type="entry name" value="Glyco_hydro_beta-prop_sf"/>
</dbReference>
<evidence type="ECO:0000256" key="3">
    <source>
        <dbReference type="ARBA" id="ARBA00022801"/>
    </source>
</evidence>
<dbReference type="PANTHER" id="PTHR43772">
    <property type="entry name" value="ENDO-1,4-BETA-XYLANASE"/>
    <property type="match status" value="1"/>
</dbReference>
<dbReference type="SUPFAM" id="SSF75005">
    <property type="entry name" value="Arabinanase/levansucrase/invertase"/>
    <property type="match status" value="1"/>
</dbReference>
<dbReference type="InterPro" id="IPR052176">
    <property type="entry name" value="Glycosyl_Hydrlase_43_Enz"/>
</dbReference>
<feature type="active site" description="Proton donor" evidence="6">
    <location>
        <position position="171"/>
    </location>
</feature>
<sequence>MSNPVLPGFTADPHLVVYGDTYWLYPTTDGFDDWSGTRFRAYSSTDLTRWTDHGVILDLATDITWADAYAWAPAAVERDGRYYLYFCAERAIGVAVADSPAGPFRDALGAPLIAADAYPDQMIDPMVFVDDDGRPYLYWGQGASYQVPLHDDMVSFDPARVRVHTPEGYNEASFVIKRDGVYYLMWSENDTRSADYRVAYATSGHPLGPWGARRDVVLAKDEAQGILGTGHHSVVRAPGSDDDWFIAYHRFAIPGGDGTHRETAVDRLHFTGDGAIARVTPTR</sequence>
<evidence type="ECO:0000256" key="1">
    <source>
        <dbReference type="ARBA" id="ARBA00009865"/>
    </source>
</evidence>
<dbReference type="GO" id="GO:0004553">
    <property type="term" value="F:hydrolase activity, hydrolyzing O-glycosyl compounds"/>
    <property type="evidence" value="ECO:0007669"/>
    <property type="project" value="InterPro"/>
</dbReference>
<feature type="active site" description="Proton acceptor" evidence="6">
    <location>
        <position position="12"/>
    </location>
</feature>
<dbReference type="InterPro" id="IPR006710">
    <property type="entry name" value="Glyco_hydro_43"/>
</dbReference>
<keyword evidence="10" id="KW-1185">Reference proteome</keyword>
<comment type="caution">
    <text evidence="9">The sequence shown here is derived from an EMBL/GenBank/DDBJ whole genome shotgun (WGS) entry which is preliminary data.</text>
</comment>
<feature type="site" description="Important for catalytic activity, responsible for pKa modulation of the active site Glu and correct orientation of both the proton donor and substrate" evidence="7">
    <location>
        <position position="124"/>
    </location>
</feature>